<evidence type="ECO:0000313" key="3">
    <source>
        <dbReference type="Proteomes" id="UP000076798"/>
    </source>
</evidence>
<feature type="region of interest" description="Disordered" evidence="1">
    <location>
        <begin position="549"/>
        <end position="572"/>
    </location>
</feature>
<keyword evidence="3" id="KW-1185">Reference proteome</keyword>
<name>A0A166DNQ8_9AGAM</name>
<sequence length="572" mass="64193">MQEMAEAAYSLAPSASSHTLASPLNIHVTQRSHACRASTEVWRIPELVTLIASECLAPWDKSALAALACLARVNKITSSPALSVLYSDIRGNLLNLLSILSPIAPSDSGLAFTRPLEKSDWNRFLKYTRLVKKIKFSHKKDFVYAPEIFSVMDASRPSIILFPSLRSLSGRNLSPSMEQMYRFLFNLGMVCLDVDRWTPPLRLLQNIRMTSHSLKKLELGDPFPNQSTGLDLLTHNELIALVPELVLIEDISIPSSFVTTVVFDMLCQKKHLRNLRASHSNVPHKDSFEYTYTFPQFGFPSLQSVAMRDQSTEPHRHLSIYTENPTLTSFEISFGGHPNLRSVQEYMTTLSSMFTGIQDLTIWGNVRTEVNGIPNSSGVFSMLRPLLFLPRMRYFCLDNVCPMSLEDHHIDEIARAWPALEYFSFCGEIPYRAGQTQLTLSCLLSFAEHCRDLDSLTLAIDACLPPPRSPKDPTLFASPDITVNLAYSPINDPSSVAFFLADVVPRTGTVTFELGNIWASFESPRVKKWEEVEVLVKKIHKASARAVRREVEDSSVSDRNSMYASSDTDSDD</sequence>
<dbReference type="EMBL" id="KV428058">
    <property type="protein sequence ID" value="KZT38732.1"/>
    <property type="molecule type" value="Genomic_DNA"/>
</dbReference>
<protein>
    <recommendedName>
        <fullName evidence="4">F-box domain-containing protein</fullName>
    </recommendedName>
</protein>
<evidence type="ECO:0000313" key="2">
    <source>
        <dbReference type="EMBL" id="KZT38732.1"/>
    </source>
</evidence>
<reference evidence="2 3" key="1">
    <citation type="journal article" date="2016" name="Mol. Biol. Evol.">
        <title>Comparative Genomics of Early-Diverging Mushroom-Forming Fungi Provides Insights into the Origins of Lignocellulose Decay Capabilities.</title>
        <authorList>
            <person name="Nagy L.G."/>
            <person name="Riley R."/>
            <person name="Tritt A."/>
            <person name="Adam C."/>
            <person name="Daum C."/>
            <person name="Floudas D."/>
            <person name="Sun H."/>
            <person name="Yadav J.S."/>
            <person name="Pangilinan J."/>
            <person name="Larsson K.H."/>
            <person name="Matsuura K."/>
            <person name="Barry K."/>
            <person name="Labutti K."/>
            <person name="Kuo R."/>
            <person name="Ohm R.A."/>
            <person name="Bhattacharya S.S."/>
            <person name="Shirouzu T."/>
            <person name="Yoshinaga Y."/>
            <person name="Martin F.M."/>
            <person name="Grigoriev I.V."/>
            <person name="Hibbett D.S."/>
        </authorList>
    </citation>
    <scope>NUCLEOTIDE SEQUENCE [LARGE SCALE GENOMIC DNA]</scope>
    <source>
        <strain evidence="2 3">HHB10207 ss-3</strain>
    </source>
</reference>
<dbReference type="AlphaFoldDB" id="A0A166DNQ8"/>
<gene>
    <name evidence="2" type="ORF">SISSUDRAFT_1046610</name>
</gene>
<evidence type="ECO:0008006" key="4">
    <source>
        <dbReference type="Google" id="ProtNLM"/>
    </source>
</evidence>
<accession>A0A166DNQ8</accession>
<proteinExistence type="predicted"/>
<dbReference type="InterPro" id="IPR032675">
    <property type="entry name" value="LRR_dom_sf"/>
</dbReference>
<organism evidence="2 3">
    <name type="scientific">Sistotremastrum suecicum HHB10207 ss-3</name>
    <dbReference type="NCBI Taxonomy" id="1314776"/>
    <lineage>
        <taxon>Eukaryota</taxon>
        <taxon>Fungi</taxon>
        <taxon>Dikarya</taxon>
        <taxon>Basidiomycota</taxon>
        <taxon>Agaricomycotina</taxon>
        <taxon>Agaricomycetes</taxon>
        <taxon>Sistotremastrales</taxon>
        <taxon>Sistotremastraceae</taxon>
        <taxon>Sistotremastrum</taxon>
    </lineage>
</organism>
<dbReference type="OrthoDB" id="3543113at2759"/>
<dbReference type="Gene3D" id="3.80.10.10">
    <property type="entry name" value="Ribonuclease Inhibitor"/>
    <property type="match status" value="1"/>
</dbReference>
<dbReference type="Proteomes" id="UP000076798">
    <property type="component" value="Unassembled WGS sequence"/>
</dbReference>
<evidence type="ECO:0000256" key="1">
    <source>
        <dbReference type="SAM" id="MobiDB-lite"/>
    </source>
</evidence>
<feature type="compositionally biased region" description="Polar residues" evidence="1">
    <location>
        <begin position="557"/>
        <end position="572"/>
    </location>
</feature>